<keyword evidence="1" id="KW-0808">Transferase</keyword>
<organism evidence="1 2">
    <name type="scientific">Proteus phage Saba</name>
    <dbReference type="NCBI Taxonomy" id="2596672"/>
    <lineage>
        <taxon>Viruses</taxon>
        <taxon>Duplodnaviria</taxon>
        <taxon>Heunggongvirae</taxon>
        <taxon>Uroviricota</taxon>
        <taxon>Caudoviricetes</taxon>
        <taxon>Casjensviridae</taxon>
        <taxon>Cenphatecvirus</taxon>
        <taxon>Cenphatecvirus saba</taxon>
    </lineage>
</organism>
<evidence type="ECO:0000313" key="1">
    <source>
        <dbReference type="EMBL" id="QEG09405.1"/>
    </source>
</evidence>
<protein>
    <submittedName>
        <fullName evidence="1">DNA adenine methyltransferase</fullName>
    </submittedName>
</protein>
<keyword evidence="1" id="KW-0489">Methyltransferase</keyword>
<dbReference type="EMBL" id="MN062188">
    <property type="protein sequence ID" value="QEG09405.1"/>
    <property type="molecule type" value="Genomic_DNA"/>
</dbReference>
<dbReference type="GO" id="GO:0032259">
    <property type="term" value="P:methylation"/>
    <property type="evidence" value="ECO:0007669"/>
    <property type="project" value="UniProtKB-KW"/>
</dbReference>
<evidence type="ECO:0000313" key="2">
    <source>
        <dbReference type="Proteomes" id="UP000322840"/>
    </source>
</evidence>
<dbReference type="Proteomes" id="UP000322840">
    <property type="component" value="Segment"/>
</dbReference>
<proteinExistence type="predicted"/>
<dbReference type="InterPro" id="IPR008593">
    <property type="entry name" value="Dam_MeTrfase"/>
</dbReference>
<dbReference type="GO" id="GO:0003677">
    <property type="term" value="F:DNA binding"/>
    <property type="evidence" value="ECO:0007669"/>
    <property type="project" value="InterPro"/>
</dbReference>
<accession>A0A5B9N9D1</accession>
<dbReference type="GO" id="GO:0009307">
    <property type="term" value="P:DNA restriction-modification system"/>
    <property type="evidence" value="ECO:0007669"/>
    <property type="project" value="InterPro"/>
</dbReference>
<name>A0A5B9N9D1_9CAUD</name>
<keyword evidence="2" id="KW-1185">Reference proteome</keyword>
<gene>
    <name evidence="1" type="ORF">CPT_Saba_032</name>
</gene>
<dbReference type="Pfam" id="PF05869">
    <property type="entry name" value="Dam"/>
    <property type="match status" value="2"/>
</dbReference>
<dbReference type="GO" id="GO:0009007">
    <property type="term" value="F:site-specific DNA-methyltransferase (adenine-specific) activity"/>
    <property type="evidence" value="ECO:0007669"/>
    <property type="project" value="InterPro"/>
</dbReference>
<reference evidence="2" key="1">
    <citation type="submission" date="2019-06" db="EMBL/GenBank/DDBJ databases">
        <title>The Complete Genome of Proteus mirabilis Siphophage Saba.</title>
        <authorList>
            <person name="Nyugen J."/>
            <person name="Harb L."/>
            <person name="Moreland R."/>
            <person name="Liu M."/>
            <person name="Ramsey J."/>
        </authorList>
    </citation>
    <scope>NUCLEOTIDE SEQUENCE [LARGE SCALE GENOMIC DNA]</scope>
</reference>
<dbReference type="NCBIfam" id="TIGR01712">
    <property type="entry name" value="phage_N6A_met"/>
    <property type="match status" value="1"/>
</dbReference>
<sequence length="243" mass="27904">MSTPYVAELNALKAKLKHIPKEIKDQWRTPDWLFYALDNLYGPLVVDLFTDYQNSKCEHFFGAEDNAIVQDWKTKLEDAKFDMEIAAEACGYYFDDGEVFKCFANPPYSPSKYIGKGKNKQAITGMTHIMKKAYEEHKRGVPSVWLLKSATSEDWWPNETASQIIHIKGRIGFEPPVWFKDEVKGRTLNGASFGASVVIFNGKDDIQLKEEYIYRDDLRKIGEPIAAINADARKKWIDSFDEL</sequence>